<accession>A0A438IS89</accession>
<feature type="compositionally biased region" description="Basic residues" evidence="1">
    <location>
        <begin position="30"/>
        <end position="42"/>
    </location>
</feature>
<organism evidence="2 3">
    <name type="scientific">Vitis vinifera</name>
    <name type="common">Grape</name>
    <dbReference type="NCBI Taxonomy" id="29760"/>
    <lineage>
        <taxon>Eukaryota</taxon>
        <taxon>Viridiplantae</taxon>
        <taxon>Streptophyta</taxon>
        <taxon>Embryophyta</taxon>
        <taxon>Tracheophyta</taxon>
        <taxon>Spermatophyta</taxon>
        <taxon>Magnoliopsida</taxon>
        <taxon>eudicotyledons</taxon>
        <taxon>Gunneridae</taxon>
        <taxon>Pentapetalae</taxon>
        <taxon>rosids</taxon>
        <taxon>Vitales</taxon>
        <taxon>Vitaceae</taxon>
        <taxon>Viteae</taxon>
        <taxon>Vitis</taxon>
    </lineage>
</organism>
<reference evidence="2 3" key="1">
    <citation type="journal article" date="2018" name="PLoS Genet.">
        <title>Population sequencing reveals clonal diversity and ancestral inbreeding in the grapevine cultivar Chardonnay.</title>
        <authorList>
            <person name="Roach M.J."/>
            <person name="Johnson D.L."/>
            <person name="Bohlmann J."/>
            <person name="van Vuuren H.J."/>
            <person name="Jones S.J."/>
            <person name="Pretorius I.S."/>
            <person name="Schmidt S.A."/>
            <person name="Borneman A.R."/>
        </authorList>
    </citation>
    <scope>NUCLEOTIDE SEQUENCE [LARGE SCALE GENOMIC DNA]</scope>
    <source>
        <strain evidence="3">cv. Chardonnay</strain>
        <tissue evidence="2">Leaf</tissue>
    </source>
</reference>
<protein>
    <submittedName>
        <fullName evidence="2">Uncharacterized protein</fullName>
    </submittedName>
</protein>
<sequence>MNTESAGLRWPDSVAGPRDGGKQDRLSKGPSHRATHSAKGKAKVGYEESENQRRGFTVKCGSKKLWNVLLPSSSACRQGDRSRGEPLTTERSPTGSDTLPLEEASEAGSQLVQGCFEEGTTPTEEIEEQRNILRAPFMSKEKEKMRNNAIGEDRAGVKGFAGYSHSGSSVSDHPSYPANKEKGLIFEGYCGMTEVGIFQVSSHHSSQPSLPLRSPFSGVAPPYQSPSVPDLSISAFHSQFPMKDRVLTESCSKKNVVGDYRLGYVGNPNHVEAVSQLARLNLMSESFKYDRTNPNSPHGAPILGAVSQGDSEFSQMRGVPNRRSFPQQNG</sequence>
<name>A0A438IS89_VITVI</name>
<evidence type="ECO:0000256" key="1">
    <source>
        <dbReference type="SAM" id="MobiDB-lite"/>
    </source>
</evidence>
<dbReference type="AlphaFoldDB" id="A0A438IS89"/>
<evidence type="ECO:0000313" key="2">
    <source>
        <dbReference type="EMBL" id="RVW99582.1"/>
    </source>
</evidence>
<dbReference type="Proteomes" id="UP000288805">
    <property type="component" value="Unassembled WGS sequence"/>
</dbReference>
<feature type="region of interest" description="Disordered" evidence="1">
    <location>
        <begin position="1"/>
        <end position="54"/>
    </location>
</feature>
<feature type="region of interest" description="Disordered" evidence="1">
    <location>
        <begin position="71"/>
        <end position="105"/>
    </location>
</feature>
<evidence type="ECO:0000313" key="3">
    <source>
        <dbReference type="Proteomes" id="UP000288805"/>
    </source>
</evidence>
<proteinExistence type="predicted"/>
<feature type="compositionally biased region" description="Basic and acidic residues" evidence="1">
    <location>
        <begin position="44"/>
        <end position="53"/>
    </location>
</feature>
<gene>
    <name evidence="2" type="ORF">CK203_021442</name>
</gene>
<dbReference type="EMBL" id="QGNW01000086">
    <property type="protein sequence ID" value="RVW99582.1"/>
    <property type="molecule type" value="Genomic_DNA"/>
</dbReference>
<comment type="caution">
    <text evidence="2">The sequence shown here is derived from an EMBL/GenBank/DDBJ whole genome shotgun (WGS) entry which is preliminary data.</text>
</comment>
<feature type="region of interest" description="Disordered" evidence="1">
    <location>
        <begin position="289"/>
        <end position="330"/>
    </location>
</feature>